<evidence type="ECO:0000313" key="1">
    <source>
        <dbReference type="EMBL" id="MCV9932918.1"/>
    </source>
</evidence>
<comment type="caution">
    <text evidence="1">The sequence shown here is derived from an EMBL/GenBank/DDBJ whole genome shotgun (WGS) entry which is preliminary data.</text>
</comment>
<dbReference type="Pfam" id="PF13585">
    <property type="entry name" value="CHU_C"/>
    <property type="match status" value="1"/>
</dbReference>
<gene>
    <name evidence="1" type="ORF">OIU80_11540</name>
</gene>
<proteinExistence type="predicted"/>
<dbReference type="Proteomes" id="UP001151133">
    <property type="component" value="Unassembled WGS sequence"/>
</dbReference>
<evidence type="ECO:0000313" key="2">
    <source>
        <dbReference type="Proteomes" id="UP001151133"/>
    </source>
</evidence>
<sequence>AGDYTFTIVDANNCTTTVDVTITESDLLEAKMLSPILQEICAGNEDGAFSIEVSGGNMPYSYSLDNRRGPFLHGEQNQTIFDFTDLRGGNHIVYIKDATGCTNEIEVRMDDAVVLNPKSVVNYVCANNSAENSVTITIDASITNSNEVDYALDNGEYQSSNVFINIASGTHTVTARHSNGCEQTTVPFIIDDVQPLTLVLGDGELNEIVATVTGGSGVYQYTFNDEPYSISNKFIIYKSGIYKVTVTDENGCTITTDEYFEYVDVCIPNYFTPNGDGINDKWGPDCTINYKDLTYAIFDRYGRIIAEYKLGQKWDGKYKGVELSSGDYWYVLKLNNNKDKREFVGHFTLYR</sequence>
<dbReference type="AlphaFoldDB" id="A0A9X2ZRT6"/>
<feature type="non-terminal residue" evidence="1">
    <location>
        <position position="1"/>
    </location>
</feature>
<protein>
    <submittedName>
        <fullName evidence="1">T9SS type B sorting domain-containing protein</fullName>
    </submittedName>
</protein>
<accession>A0A9X2ZRT6</accession>
<reference evidence="1" key="1">
    <citation type="submission" date="2022-10" db="EMBL/GenBank/DDBJ databases">
        <title>Two novel species of Flavobacterium.</title>
        <authorList>
            <person name="Liu Q."/>
            <person name="Xin Y.-H."/>
        </authorList>
    </citation>
    <scope>NUCLEOTIDE SEQUENCE</scope>
    <source>
        <strain evidence="1">LS1R47</strain>
    </source>
</reference>
<organism evidence="1 2">
    <name type="scientific">Flavobacterium frigoritolerans</name>
    <dbReference type="NCBI Taxonomy" id="2987686"/>
    <lineage>
        <taxon>Bacteria</taxon>
        <taxon>Pseudomonadati</taxon>
        <taxon>Bacteroidota</taxon>
        <taxon>Flavobacteriia</taxon>
        <taxon>Flavobacteriales</taxon>
        <taxon>Flavobacteriaceae</taxon>
        <taxon>Flavobacterium</taxon>
    </lineage>
</organism>
<dbReference type="Pfam" id="PF13573">
    <property type="entry name" value="SprB"/>
    <property type="match status" value="1"/>
</dbReference>
<dbReference type="NCBIfam" id="TIGR04131">
    <property type="entry name" value="Bac_Flav_CTERM"/>
    <property type="match status" value="1"/>
</dbReference>
<dbReference type="EMBL" id="JAOZEV010000007">
    <property type="protein sequence ID" value="MCV9932918.1"/>
    <property type="molecule type" value="Genomic_DNA"/>
</dbReference>
<dbReference type="RefSeq" id="WP_264287153.1">
    <property type="nucleotide sequence ID" value="NZ_JAOZEV010000007.1"/>
</dbReference>
<dbReference type="InterPro" id="IPR025667">
    <property type="entry name" value="SprB_repeat"/>
</dbReference>
<keyword evidence="2" id="KW-1185">Reference proteome</keyword>
<dbReference type="Gene3D" id="2.60.40.740">
    <property type="match status" value="1"/>
</dbReference>
<name>A0A9X2ZRT6_9FLAO</name>
<dbReference type="InterPro" id="IPR026341">
    <property type="entry name" value="T9SS_type_B"/>
</dbReference>